<dbReference type="OrthoDB" id="9132167at2"/>
<protein>
    <submittedName>
        <fullName evidence="3">Methyltransferase</fullName>
    </submittedName>
</protein>
<evidence type="ECO:0000256" key="1">
    <source>
        <dbReference type="ARBA" id="ARBA00022763"/>
    </source>
</evidence>
<dbReference type="Pfam" id="PF01035">
    <property type="entry name" value="DNA_binding_1"/>
    <property type="match status" value="1"/>
</dbReference>
<dbReference type="InterPro" id="IPR014048">
    <property type="entry name" value="MethylDNA_cys_MeTrfase_DNA-bd"/>
</dbReference>
<keyword evidence="4" id="KW-1185">Reference proteome</keyword>
<dbReference type="PANTHER" id="PTHR42942:SF1">
    <property type="entry name" value="ALKYLTRANSFERASE-LIKE PROTEIN 1"/>
    <property type="match status" value="1"/>
</dbReference>
<name>A0A2N9YIY7_9GAMM</name>
<dbReference type="SUPFAM" id="SSF46767">
    <property type="entry name" value="Methylated DNA-protein cysteine methyltransferase, C-terminal domain"/>
    <property type="match status" value="1"/>
</dbReference>
<organism evidence="3 4">
    <name type="scientific">Beggiatoa leptomitoformis</name>
    <dbReference type="NCBI Taxonomy" id="288004"/>
    <lineage>
        <taxon>Bacteria</taxon>
        <taxon>Pseudomonadati</taxon>
        <taxon>Pseudomonadota</taxon>
        <taxon>Gammaproteobacteria</taxon>
        <taxon>Thiotrichales</taxon>
        <taxon>Thiotrichaceae</taxon>
        <taxon>Beggiatoa</taxon>
    </lineage>
</organism>
<dbReference type="AlphaFoldDB" id="A0A2N9YIY7"/>
<dbReference type="Proteomes" id="UP000234271">
    <property type="component" value="Chromosome"/>
</dbReference>
<keyword evidence="3" id="KW-0489">Methyltransferase</keyword>
<reference evidence="4" key="1">
    <citation type="submission" date="2016-12" db="EMBL/GenBank/DDBJ databases">
        <title>Complete Genome Sequence of Beggiatoa leptomitiformis D-401.</title>
        <authorList>
            <person name="Fomenkov A."/>
            <person name="Vincze T."/>
            <person name="Grabovich M."/>
            <person name="Anton B.P."/>
            <person name="Dubinina G."/>
            <person name="Orlova M."/>
            <person name="Belousova E."/>
            <person name="Roberts R.J."/>
        </authorList>
    </citation>
    <scope>NUCLEOTIDE SEQUENCE [LARGE SCALE GENOMIC DNA]</scope>
    <source>
        <strain evidence="4">D-401</strain>
    </source>
</reference>
<dbReference type="RefSeq" id="WP_062150864.1">
    <property type="nucleotide sequence ID" value="NZ_CP012373.2"/>
</dbReference>
<dbReference type="GO" id="GO:0008168">
    <property type="term" value="F:methyltransferase activity"/>
    <property type="evidence" value="ECO:0007669"/>
    <property type="project" value="UniProtKB-KW"/>
</dbReference>
<accession>A0A2N9YIY7</accession>
<dbReference type="InterPro" id="IPR052520">
    <property type="entry name" value="ATL_DNA_repair"/>
</dbReference>
<feature type="domain" description="Methylated-DNA-[protein]-cysteine S-methyltransferase DNA binding" evidence="2">
    <location>
        <begin position="8"/>
        <end position="89"/>
    </location>
</feature>
<proteinExistence type="predicted"/>
<dbReference type="GO" id="GO:0006281">
    <property type="term" value="P:DNA repair"/>
    <property type="evidence" value="ECO:0007669"/>
    <property type="project" value="InterPro"/>
</dbReference>
<dbReference type="EMBL" id="CP018889">
    <property type="protein sequence ID" value="AUI70315.1"/>
    <property type="molecule type" value="Genomic_DNA"/>
</dbReference>
<keyword evidence="3" id="KW-0808">Transferase</keyword>
<dbReference type="GO" id="GO:0032259">
    <property type="term" value="P:methylation"/>
    <property type="evidence" value="ECO:0007669"/>
    <property type="project" value="UniProtKB-KW"/>
</dbReference>
<dbReference type="InterPro" id="IPR036388">
    <property type="entry name" value="WH-like_DNA-bd_sf"/>
</dbReference>
<evidence type="ECO:0000313" key="3">
    <source>
        <dbReference type="EMBL" id="AUI70315.1"/>
    </source>
</evidence>
<gene>
    <name evidence="3" type="ORF">BLE401_17500</name>
</gene>
<keyword evidence="1" id="KW-0227">DNA damage</keyword>
<sequence>MPPTKSPTYTRIWSVVQQIPIGKIATYGQIARLAGFPRQARLVGYALHHLPPHSEIPWFRVLNAQGKISFPPESDLYLWQKHCLEAEGIIFWQEKVNLQQFTWQTE</sequence>
<dbReference type="CDD" id="cd06445">
    <property type="entry name" value="ATase"/>
    <property type="match status" value="1"/>
</dbReference>
<evidence type="ECO:0000313" key="4">
    <source>
        <dbReference type="Proteomes" id="UP000234271"/>
    </source>
</evidence>
<dbReference type="KEGG" id="blep:AL038_06805"/>
<dbReference type="InterPro" id="IPR036217">
    <property type="entry name" value="MethylDNA_cys_MeTrfase_DNAb"/>
</dbReference>
<evidence type="ECO:0000259" key="2">
    <source>
        <dbReference type="Pfam" id="PF01035"/>
    </source>
</evidence>
<dbReference type="PANTHER" id="PTHR42942">
    <property type="entry name" value="6-O-METHYLGUANINE DNA METHYLTRANSFERASE"/>
    <property type="match status" value="1"/>
</dbReference>
<dbReference type="Gene3D" id="1.10.10.10">
    <property type="entry name" value="Winged helix-like DNA-binding domain superfamily/Winged helix DNA-binding domain"/>
    <property type="match status" value="1"/>
</dbReference>